<dbReference type="GeneTree" id="ENSGT00940000153798"/>
<keyword evidence="3" id="KW-0344">Guanine-nucleotide releasing factor</keyword>
<evidence type="ECO:0000313" key="9">
    <source>
        <dbReference type="Proteomes" id="UP001108240"/>
    </source>
</evidence>
<keyword evidence="4" id="KW-0175">Coiled coil</keyword>
<proteinExistence type="predicted"/>
<dbReference type="InterPro" id="IPR039919">
    <property type="entry name" value="ARHGEF10/ARHGEF17"/>
</dbReference>
<dbReference type="InterPro" id="IPR035899">
    <property type="entry name" value="DBL_dom_sf"/>
</dbReference>
<evidence type="ECO:0000256" key="5">
    <source>
        <dbReference type="ARBA" id="ARBA00058240"/>
    </source>
</evidence>
<dbReference type="InterPro" id="IPR036322">
    <property type="entry name" value="WD40_repeat_dom_sf"/>
</dbReference>
<evidence type="ECO:0000256" key="3">
    <source>
        <dbReference type="ARBA" id="ARBA00022658"/>
    </source>
</evidence>
<comment type="function">
    <text evidence="5">May play a role in developmental myelination of peripheral nerves.</text>
</comment>
<dbReference type="CDD" id="cd00160">
    <property type="entry name" value="RhoGEF"/>
    <property type="match status" value="1"/>
</dbReference>
<dbReference type="SUPFAM" id="SSF50978">
    <property type="entry name" value="WD40 repeat-like"/>
    <property type="match status" value="1"/>
</dbReference>
<evidence type="ECO:0000256" key="6">
    <source>
        <dbReference type="ARBA" id="ARBA00074300"/>
    </source>
</evidence>
<reference evidence="8" key="2">
    <citation type="submission" date="2025-09" db="UniProtKB">
        <authorList>
            <consortium name="Ensembl"/>
        </authorList>
    </citation>
    <scope>IDENTIFICATION</scope>
</reference>
<dbReference type="GO" id="GO:0005813">
    <property type="term" value="C:centrosome"/>
    <property type="evidence" value="ECO:0007669"/>
    <property type="project" value="TreeGrafter"/>
</dbReference>
<dbReference type="SUPFAM" id="SSF48065">
    <property type="entry name" value="DBL homology domain (DH-domain)"/>
    <property type="match status" value="1"/>
</dbReference>
<sequence>MRRCILEMILESEKNYLEALKRILEQYEKPLAEIEPRLLSDCKRKVMFYRIREILQCHALFQMALASRVSDWDELEMIGDVFVASFSKSMVLDAYSEYVNNFSLAMGVVRKACAAKPCFLDFLKHRQETSKDRLTLYGMMMKPIQRFPQFILLLQDMLKNTPVGHPDRLPLQMALTELETLAEKLNERKREADQRCEIRHIAKAMNEHYLSKLLSSGSRYLIRSDDVVETVYNDRGEIIKTKERRVFLLNDVLMCATPNQRYDPLYISIICVPSGQRFLLKWSVPLSFVEVVEFGSSEEMGDSRFPPSHSGDKVVINAKPNKLYMGPGQLYQDLQNLIHDLSLVNQISTMISSLRGNYQNVNGTVAQDWVSGLQRLILKKEEEIRAADRCRIQLQLPGKQDKYGRPTFFTAVFNTFSPSIKQAWISKMQMAKLALRKCHFLSPYPILKSSLSFQVASCTNHMGQVSIVALQNSNPKVTECFNVESRILCMTYVPLDEPLENGEMKSEDRKASDTPTVCLGMEEGSISVYKSSQRSKKVRLQHFFSPDKSSVTCLVYKSGCLYAGLVSGSLALLSLTDGSWVESGARVLKLGVLPVKALLVVGEHIWASSGGQIFIISTQTHTFEAHQEEGMVVSHMVVAGVGIWISFSTGSTLRLFHTETLDHLQDINIATAVNNILPGQQRVSVSSLLVCHGLLLVGTNLGVTVALSVPRLQGIPKVTGRGMVSFHAHHGPVKFLTMATAVCNVSQPGAPEVEGTQLDENCSGVGCSSTSSPSHAPVLQDSLSSSCGSLALSQGSLEHGPEDGAIYDLLNEPAHFQKAKQTEKVNVSSLLVVSGGLGHCRINRKTKQSKHEEMVSTIMVWQIPLPSL</sequence>
<dbReference type="Pfam" id="PF00621">
    <property type="entry name" value="RhoGEF"/>
    <property type="match status" value="1"/>
</dbReference>
<dbReference type="Pfam" id="PF19056">
    <property type="entry name" value="WD40_2"/>
    <property type="match status" value="1"/>
</dbReference>
<feature type="domain" description="DH" evidence="7">
    <location>
        <begin position="1"/>
        <end position="188"/>
    </location>
</feature>
<accession>A0A8C1HS37</accession>
<dbReference type="PROSITE" id="PS50010">
    <property type="entry name" value="DH_2"/>
    <property type="match status" value="1"/>
</dbReference>
<dbReference type="SMART" id="SM00325">
    <property type="entry name" value="RhoGEF"/>
    <property type="match status" value="1"/>
</dbReference>
<name>A0A8C1HS37_CYPCA</name>
<dbReference type="GO" id="GO:0090307">
    <property type="term" value="P:mitotic spindle assembly"/>
    <property type="evidence" value="ECO:0007669"/>
    <property type="project" value="TreeGrafter"/>
</dbReference>
<dbReference type="GO" id="GO:0005737">
    <property type="term" value="C:cytoplasm"/>
    <property type="evidence" value="ECO:0007669"/>
    <property type="project" value="UniProtKB-ARBA"/>
</dbReference>
<dbReference type="FunFam" id="2.130.10.10:FF:000340">
    <property type="entry name" value="Rho guanine nucleotide exchange factor (GEF) 10"/>
    <property type="match status" value="1"/>
</dbReference>
<dbReference type="FunFam" id="1.20.900.10:FF:000003">
    <property type="entry name" value="Rho guanine nucleotide exchange factor 10 like"/>
    <property type="match status" value="1"/>
</dbReference>
<dbReference type="InterPro" id="IPR011993">
    <property type="entry name" value="PH-like_dom_sf"/>
</dbReference>
<reference evidence="8" key="1">
    <citation type="submission" date="2025-08" db="UniProtKB">
        <authorList>
            <consortium name="Ensembl"/>
        </authorList>
    </citation>
    <scope>IDENTIFICATION</scope>
</reference>
<dbReference type="Ensembl" id="ENSCCRT00000076922.2">
    <property type="protein sequence ID" value="ENSCCRP00000071004.2"/>
    <property type="gene ID" value="ENSCCRG00000038045.2"/>
</dbReference>
<evidence type="ECO:0000256" key="2">
    <source>
        <dbReference type="ARBA" id="ARBA00022553"/>
    </source>
</evidence>
<dbReference type="SUPFAM" id="SSF50729">
    <property type="entry name" value="PH domain-like"/>
    <property type="match status" value="1"/>
</dbReference>
<dbReference type="GO" id="GO:0030036">
    <property type="term" value="P:actin cytoskeleton organization"/>
    <property type="evidence" value="ECO:0007669"/>
    <property type="project" value="TreeGrafter"/>
</dbReference>
<dbReference type="Gene3D" id="2.130.10.10">
    <property type="entry name" value="YVTN repeat-like/Quinoprotein amine dehydrogenase"/>
    <property type="match status" value="1"/>
</dbReference>
<dbReference type="Pfam" id="PF19057">
    <property type="entry name" value="PH_19"/>
    <property type="match status" value="1"/>
</dbReference>
<keyword evidence="1" id="KW-0488">Methylation</keyword>
<dbReference type="PANTHER" id="PTHR12877">
    <property type="entry name" value="RHO GUANINE NUCLEOTIDE EXCHANGE FACTOR"/>
    <property type="match status" value="1"/>
</dbReference>
<dbReference type="GO" id="GO:0051496">
    <property type="term" value="P:positive regulation of stress fiber assembly"/>
    <property type="evidence" value="ECO:0007669"/>
    <property type="project" value="UniProtKB-ARBA"/>
</dbReference>
<evidence type="ECO:0000256" key="1">
    <source>
        <dbReference type="ARBA" id="ARBA00022481"/>
    </source>
</evidence>
<dbReference type="InterPro" id="IPR015943">
    <property type="entry name" value="WD40/YVTN_repeat-like_dom_sf"/>
</dbReference>
<dbReference type="Gene3D" id="1.20.900.10">
    <property type="entry name" value="Dbl homology (DH) domain"/>
    <property type="match status" value="1"/>
</dbReference>
<dbReference type="InterPro" id="IPR000219">
    <property type="entry name" value="DH_dom"/>
</dbReference>
<keyword evidence="2" id="KW-0597">Phosphoprotein</keyword>
<evidence type="ECO:0000313" key="8">
    <source>
        <dbReference type="Ensembl" id="ENSCCRP00000071004.2"/>
    </source>
</evidence>
<dbReference type="AlphaFoldDB" id="A0A8C1HS37"/>
<dbReference type="GO" id="GO:0005085">
    <property type="term" value="F:guanyl-nucleotide exchange factor activity"/>
    <property type="evidence" value="ECO:0007669"/>
    <property type="project" value="UniProtKB-KW"/>
</dbReference>
<dbReference type="GO" id="GO:0051056">
    <property type="term" value="P:regulation of small GTPase mediated signal transduction"/>
    <property type="evidence" value="ECO:0007669"/>
    <property type="project" value="UniProtKB-ARBA"/>
</dbReference>
<dbReference type="Proteomes" id="UP001108240">
    <property type="component" value="Unplaced"/>
</dbReference>
<protein>
    <recommendedName>
        <fullName evidence="6">Rho guanine nucleotide exchange factor 10</fullName>
    </recommendedName>
</protein>
<dbReference type="PANTHER" id="PTHR12877:SF14">
    <property type="entry name" value="RHO GUANINE NUCLEOTIDE EXCHANGE FACTOR 10"/>
    <property type="match status" value="1"/>
</dbReference>
<evidence type="ECO:0000259" key="7">
    <source>
        <dbReference type="PROSITE" id="PS50010"/>
    </source>
</evidence>
<evidence type="ECO:0000256" key="4">
    <source>
        <dbReference type="ARBA" id="ARBA00023054"/>
    </source>
</evidence>
<organism evidence="8 9">
    <name type="scientific">Cyprinus carpio carpio</name>
    <dbReference type="NCBI Taxonomy" id="630221"/>
    <lineage>
        <taxon>Eukaryota</taxon>
        <taxon>Metazoa</taxon>
        <taxon>Chordata</taxon>
        <taxon>Craniata</taxon>
        <taxon>Vertebrata</taxon>
        <taxon>Euteleostomi</taxon>
        <taxon>Actinopterygii</taxon>
        <taxon>Neopterygii</taxon>
        <taxon>Teleostei</taxon>
        <taxon>Ostariophysi</taxon>
        <taxon>Cypriniformes</taxon>
        <taxon>Cyprinidae</taxon>
        <taxon>Cyprininae</taxon>
        <taxon>Cyprinus</taxon>
    </lineage>
</organism>
<keyword evidence="9" id="KW-1185">Reference proteome</keyword>
<dbReference type="Gene3D" id="2.30.29.30">
    <property type="entry name" value="Pleckstrin-homology domain (PH domain)/Phosphotyrosine-binding domain (PTB)"/>
    <property type="match status" value="1"/>
</dbReference>